<protein>
    <submittedName>
        <fullName evidence="3">Uncharacterized protein LOC103506154</fullName>
    </submittedName>
</protein>
<dbReference type="Proteomes" id="UP000079169">
    <property type="component" value="Unplaced"/>
</dbReference>
<dbReference type="GeneID" id="103506154"/>
<name>A0A1S3CX03_DIACI</name>
<evidence type="ECO:0000313" key="2">
    <source>
        <dbReference type="Proteomes" id="UP000079169"/>
    </source>
</evidence>
<organism evidence="2 3">
    <name type="scientific">Diaphorina citri</name>
    <name type="common">Asian citrus psyllid</name>
    <dbReference type="NCBI Taxonomy" id="121845"/>
    <lineage>
        <taxon>Eukaryota</taxon>
        <taxon>Metazoa</taxon>
        <taxon>Ecdysozoa</taxon>
        <taxon>Arthropoda</taxon>
        <taxon>Hexapoda</taxon>
        <taxon>Insecta</taxon>
        <taxon>Pterygota</taxon>
        <taxon>Neoptera</taxon>
        <taxon>Paraneoptera</taxon>
        <taxon>Hemiptera</taxon>
        <taxon>Sternorrhyncha</taxon>
        <taxon>Psylloidea</taxon>
        <taxon>Psyllidae</taxon>
        <taxon>Diaphorininae</taxon>
        <taxon>Diaphorina</taxon>
    </lineage>
</organism>
<dbReference type="KEGG" id="dci:103506154"/>
<gene>
    <name evidence="3" type="primary">LOC103506154</name>
</gene>
<evidence type="ECO:0000256" key="1">
    <source>
        <dbReference type="SAM" id="MobiDB-lite"/>
    </source>
</evidence>
<dbReference type="AlphaFoldDB" id="A0A1S3CX03"/>
<feature type="compositionally biased region" description="Basic and acidic residues" evidence="1">
    <location>
        <begin position="181"/>
        <end position="194"/>
    </location>
</feature>
<feature type="compositionally biased region" description="Basic and acidic residues" evidence="1">
    <location>
        <begin position="240"/>
        <end position="262"/>
    </location>
</feature>
<proteinExistence type="predicted"/>
<sequence length="262" mass="29897">MNEQMIYDAIIKNPMLKQPLKVMEKLKDSASSYIQSKTQDFDSPASPPLIETGLLSDEKSAVRVFVDLEQPNDSNEAPVDFQPVRIKEEFPVSHPSPSYSVQRKISNLKSGALIDLESSKHVRESLHIETLKPSNFVAHANIPDRQVPQRRDSTTARRQSVDAYISDEEEPEDFDIPETNASRDSRSFWSRSDKPQPGGMWRSGEQIPTVDPRPRGSRWAPEKPQVKTSFEFSLFPKQGEMQERQGRWTREVNGKVPSEDKF</sequence>
<reference evidence="3" key="1">
    <citation type="submission" date="2025-08" db="UniProtKB">
        <authorList>
            <consortium name="RefSeq"/>
        </authorList>
    </citation>
    <scope>IDENTIFICATION</scope>
</reference>
<dbReference type="PaxDb" id="121845-A0A1S3CX03"/>
<evidence type="ECO:0000313" key="3">
    <source>
        <dbReference type="RefSeq" id="XP_008468759.1"/>
    </source>
</evidence>
<feature type="region of interest" description="Disordered" evidence="1">
    <location>
        <begin position="139"/>
        <end position="262"/>
    </location>
</feature>
<accession>A0A1S3CX03</accession>
<keyword evidence="2" id="KW-1185">Reference proteome</keyword>
<dbReference type="RefSeq" id="XP_008468759.1">
    <property type="nucleotide sequence ID" value="XM_008470537.2"/>
</dbReference>
<feature type="compositionally biased region" description="Acidic residues" evidence="1">
    <location>
        <begin position="165"/>
        <end position="176"/>
    </location>
</feature>